<dbReference type="SUPFAM" id="SSF47413">
    <property type="entry name" value="lambda repressor-like DNA-binding domains"/>
    <property type="match status" value="1"/>
</dbReference>
<evidence type="ECO:0000256" key="1">
    <source>
        <dbReference type="SAM" id="MobiDB-lite"/>
    </source>
</evidence>
<proteinExistence type="predicted"/>
<evidence type="ECO:0000313" key="3">
    <source>
        <dbReference type="EMBL" id="GGO57966.1"/>
    </source>
</evidence>
<comment type="caution">
    <text evidence="3">The sequence shown here is derived from an EMBL/GenBank/DDBJ whole genome shotgun (WGS) entry which is preliminary data.</text>
</comment>
<sequence length="275" mass="28969">MKPLSPELPEPVAQFTEALRQVYLERTELNQRELAAALHLTKSPVSRYLNGQEVVPAGTFAELCGIAGVPEQQRQHLFRLRERAEAASRAGGAADEALRNAGTAEAPHPDTAPEPAETDGGRDGSGRDGSGGDDDPRARSRAAFRRSAPAAGAAVLLVAAAVLGVQALAPDGDGEPRPGDRSRAGAPGTASAPSGGSCRPTRVYRVLEDGDILDGEHNDIGDVRADDLFGLDDPPASSPYRYRDYGHVAGSKVVGYVDQAKLKPLGRRCLQPDPR</sequence>
<evidence type="ECO:0000313" key="4">
    <source>
        <dbReference type="Proteomes" id="UP000631535"/>
    </source>
</evidence>
<dbReference type="CDD" id="cd00093">
    <property type="entry name" value="HTH_XRE"/>
    <property type="match status" value="1"/>
</dbReference>
<dbReference type="InterPro" id="IPR010982">
    <property type="entry name" value="Lambda_DNA-bd_dom_sf"/>
</dbReference>
<dbReference type="EMBL" id="BMMP01000027">
    <property type="protein sequence ID" value="GGO57966.1"/>
    <property type="molecule type" value="Genomic_DNA"/>
</dbReference>
<organism evidence="3 4">
    <name type="scientific">Streptomyces daqingensis</name>
    <dbReference type="NCBI Taxonomy" id="1472640"/>
    <lineage>
        <taxon>Bacteria</taxon>
        <taxon>Bacillati</taxon>
        <taxon>Actinomycetota</taxon>
        <taxon>Actinomycetes</taxon>
        <taxon>Kitasatosporales</taxon>
        <taxon>Streptomycetaceae</taxon>
        <taxon>Streptomyces</taxon>
    </lineage>
</organism>
<feature type="compositionally biased region" description="Low complexity" evidence="1">
    <location>
        <begin position="184"/>
        <end position="197"/>
    </location>
</feature>
<dbReference type="Proteomes" id="UP000631535">
    <property type="component" value="Unassembled WGS sequence"/>
</dbReference>
<feature type="region of interest" description="Disordered" evidence="1">
    <location>
        <begin position="103"/>
        <end position="144"/>
    </location>
</feature>
<evidence type="ECO:0000259" key="2">
    <source>
        <dbReference type="PROSITE" id="PS50943"/>
    </source>
</evidence>
<accession>A0ABQ2MSH0</accession>
<feature type="region of interest" description="Disordered" evidence="1">
    <location>
        <begin position="169"/>
        <end position="200"/>
    </location>
</feature>
<dbReference type="Gene3D" id="1.10.260.40">
    <property type="entry name" value="lambda repressor-like DNA-binding domains"/>
    <property type="match status" value="1"/>
</dbReference>
<protein>
    <recommendedName>
        <fullName evidence="2">HTH cro/C1-type domain-containing protein</fullName>
    </recommendedName>
</protein>
<dbReference type="PROSITE" id="PS50943">
    <property type="entry name" value="HTH_CROC1"/>
    <property type="match status" value="1"/>
</dbReference>
<gene>
    <name evidence="3" type="ORF">GCM10012287_55030</name>
</gene>
<dbReference type="InterPro" id="IPR001387">
    <property type="entry name" value="Cro/C1-type_HTH"/>
</dbReference>
<feature type="domain" description="HTH cro/C1-type" evidence="2">
    <location>
        <begin position="19"/>
        <end position="74"/>
    </location>
</feature>
<keyword evidence="4" id="KW-1185">Reference proteome</keyword>
<name>A0ABQ2MSH0_9ACTN</name>
<reference evidence="4" key="1">
    <citation type="journal article" date="2019" name="Int. J. Syst. Evol. Microbiol.">
        <title>The Global Catalogue of Microorganisms (GCM) 10K type strain sequencing project: providing services to taxonomists for standard genome sequencing and annotation.</title>
        <authorList>
            <consortium name="The Broad Institute Genomics Platform"/>
            <consortium name="The Broad Institute Genome Sequencing Center for Infectious Disease"/>
            <person name="Wu L."/>
            <person name="Ma J."/>
        </authorList>
    </citation>
    <scope>NUCLEOTIDE SEQUENCE [LARGE SCALE GENOMIC DNA]</scope>
    <source>
        <strain evidence="4">CGMCC 4.7178</strain>
    </source>
</reference>
<feature type="compositionally biased region" description="Basic and acidic residues" evidence="1">
    <location>
        <begin position="174"/>
        <end position="183"/>
    </location>
</feature>
<dbReference type="Pfam" id="PF13560">
    <property type="entry name" value="HTH_31"/>
    <property type="match status" value="1"/>
</dbReference>